<dbReference type="EMBL" id="JARVCO010000010">
    <property type="protein sequence ID" value="MDZ8119120.1"/>
    <property type="molecule type" value="Genomic_DNA"/>
</dbReference>
<dbReference type="InterPro" id="IPR013320">
    <property type="entry name" value="ConA-like_dom_sf"/>
</dbReference>
<accession>A0ABU5MY60</accession>
<keyword evidence="3" id="KW-1185">Reference proteome</keyword>
<dbReference type="Pfam" id="PF13385">
    <property type="entry name" value="Laminin_G_3"/>
    <property type="match status" value="1"/>
</dbReference>
<dbReference type="PANTHER" id="PTHR30273:SF2">
    <property type="entry name" value="PROTEIN FECR"/>
    <property type="match status" value="1"/>
</dbReference>
<name>A0ABU5MY60_9BACT</name>
<evidence type="ECO:0000313" key="3">
    <source>
        <dbReference type="Proteomes" id="UP001290861"/>
    </source>
</evidence>
<keyword evidence="1" id="KW-1133">Transmembrane helix</keyword>
<dbReference type="InterPro" id="IPR012373">
    <property type="entry name" value="Ferrdict_sens_TM"/>
</dbReference>
<proteinExistence type="predicted"/>
<keyword evidence="1" id="KW-0812">Transmembrane</keyword>
<dbReference type="RefSeq" id="WP_322608909.1">
    <property type="nucleotide sequence ID" value="NZ_JARVCO010000010.1"/>
</dbReference>
<evidence type="ECO:0000256" key="1">
    <source>
        <dbReference type="SAM" id="Phobius"/>
    </source>
</evidence>
<feature type="transmembrane region" description="Helical" evidence="1">
    <location>
        <begin position="92"/>
        <end position="109"/>
    </location>
</feature>
<dbReference type="PANTHER" id="PTHR30273">
    <property type="entry name" value="PERIPLASMIC SIGNAL SENSOR AND SIGMA FACTOR ACTIVATOR FECR-RELATED"/>
    <property type="match status" value="1"/>
</dbReference>
<dbReference type="Proteomes" id="UP001290861">
    <property type="component" value="Unassembled WGS sequence"/>
</dbReference>
<dbReference type="SUPFAM" id="SSF49899">
    <property type="entry name" value="Concanavalin A-like lectins/glucanases"/>
    <property type="match status" value="1"/>
</dbReference>
<dbReference type="Gene3D" id="2.60.120.200">
    <property type="match status" value="1"/>
</dbReference>
<dbReference type="Gene3D" id="2.60.120.1440">
    <property type="match status" value="1"/>
</dbReference>
<evidence type="ECO:0008006" key="4">
    <source>
        <dbReference type="Google" id="ProtNLM"/>
    </source>
</evidence>
<gene>
    <name evidence="2" type="ORF">P9H32_10835</name>
</gene>
<organism evidence="2 3">
    <name type="scientific">Pontiella agarivorans</name>
    <dbReference type="NCBI Taxonomy" id="3038953"/>
    <lineage>
        <taxon>Bacteria</taxon>
        <taxon>Pseudomonadati</taxon>
        <taxon>Kiritimatiellota</taxon>
        <taxon>Kiritimatiellia</taxon>
        <taxon>Kiritimatiellales</taxon>
        <taxon>Pontiellaceae</taxon>
        <taxon>Pontiella</taxon>
    </lineage>
</organism>
<comment type="caution">
    <text evidence="2">The sequence shown here is derived from an EMBL/GenBank/DDBJ whole genome shotgun (WGS) entry which is preliminary data.</text>
</comment>
<reference evidence="2 3" key="1">
    <citation type="journal article" date="2024" name="Appl. Environ. Microbiol.">
        <title>Pontiella agarivorans sp. nov., a novel marine anaerobic bacterium capable of degrading macroalgal polysaccharides and fixing nitrogen.</title>
        <authorList>
            <person name="Liu N."/>
            <person name="Kivenson V."/>
            <person name="Peng X."/>
            <person name="Cui Z."/>
            <person name="Lankiewicz T.S."/>
            <person name="Gosselin K.M."/>
            <person name="English C.J."/>
            <person name="Blair E.M."/>
            <person name="O'Malley M.A."/>
            <person name="Valentine D.L."/>
        </authorList>
    </citation>
    <scope>NUCLEOTIDE SEQUENCE [LARGE SCALE GENOMIC DNA]</scope>
    <source>
        <strain evidence="2 3">NLcol2</strain>
    </source>
</reference>
<keyword evidence="1" id="KW-0472">Membrane</keyword>
<protein>
    <recommendedName>
        <fullName evidence="4">FecR protein</fullName>
    </recommendedName>
</protein>
<sequence>MNKQNEQLIAAYMAGEPVAEDLLEACRKDPQLLSRVTDLTIIDRLLAHCSEDDCSLFSAEVIQRLKIKDGELFAEKVRHQIAFRKVNYIKPLAWFAAAACLAISLLFIFKPNPQAFGHITMTTDAVWGTDQLSPGEKLPGDLLELTHGYSEVTMDNGVKLILEAPIEFEVRSSDLVVVHQGRLVARVPEQAIGFTVLTPNAEVIDLGTEFGISVTPSGGSEVHVLEGEVKARSLQRGPFANLVKNEAMVFNAHEQAKLITSNPQLFRRALPGRSANHPEYLHWSFNNTTHIAHCGGTGIAGQHYPGTLKSMTDNGSGPSVVEGVFDRALYFNGKDSYVTTDFPGIGDNHPRTVAFWSKIPADFSINEGYGMLGWGLMEPGSAWQISPNPDEKEGPLGCLRIGTMSAPVIGTTDLRDNQWHHIAIVMYGGDQADVSTHILLYVDGQLEMTARKSVAPISTRLDAPKSHALTFGRNIGYKKSPNRKLFRGALDEIYLFDTALDQEKIQCLMKTNRLN</sequence>
<evidence type="ECO:0000313" key="2">
    <source>
        <dbReference type="EMBL" id="MDZ8119120.1"/>
    </source>
</evidence>